<gene>
    <name evidence="1" type="ORF">ACFOSH_13810</name>
</gene>
<dbReference type="EMBL" id="JBHRWK010000018">
    <property type="protein sequence ID" value="MFC3450510.1"/>
    <property type="molecule type" value="Genomic_DNA"/>
</dbReference>
<proteinExistence type="predicted"/>
<dbReference type="RefSeq" id="WP_378239235.1">
    <property type="nucleotide sequence ID" value="NZ_JBHRWK010000018.1"/>
</dbReference>
<dbReference type="Proteomes" id="UP001595645">
    <property type="component" value="Unassembled WGS sequence"/>
</dbReference>
<organism evidence="1 2">
    <name type="scientific">Amycolatopsis speibonae</name>
    <dbReference type="NCBI Taxonomy" id="1450224"/>
    <lineage>
        <taxon>Bacteria</taxon>
        <taxon>Bacillati</taxon>
        <taxon>Actinomycetota</taxon>
        <taxon>Actinomycetes</taxon>
        <taxon>Pseudonocardiales</taxon>
        <taxon>Pseudonocardiaceae</taxon>
        <taxon>Amycolatopsis</taxon>
    </lineage>
</organism>
<reference evidence="2" key="1">
    <citation type="journal article" date="2019" name="Int. J. Syst. Evol. Microbiol.">
        <title>The Global Catalogue of Microorganisms (GCM) 10K type strain sequencing project: providing services to taxonomists for standard genome sequencing and annotation.</title>
        <authorList>
            <consortium name="The Broad Institute Genomics Platform"/>
            <consortium name="The Broad Institute Genome Sequencing Center for Infectious Disease"/>
            <person name="Wu L."/>
            <person name="Ma J."/>
        </authorList>
    </citation>
    <scope>NUCLEOTIDE SEQUENCE [LARGE SCALE GENOMIC DNA]</scope>
    <source>
        <strain evidence="2">CGMCC 4.7676</strain>
    </source>
</reference>
<evidence type="ECO:0000313" key="2">
    <source>
        <dbReference type="Proteomes" id="UP001595645"/>
    </source>
</evidence>
<evidence type="ECO:0000313" key="1">
    <source>
        <dbReference type="EMBL" id="MFC3450510.1"/>
    </source>
</evidence>
<accession>A0ABV7NWC0</accession>
<protein>
    <recommendedName>
        <fullName evidence="3">DUF4253 domain-containing protein</fullName>
    </recommendedName>
</protein>
<name>A0ABV7NWC0_9PSEU</name>
<sequence length="167" mass="18784">MVRDDLPEMVPFALWPEPGGLLEWARTGNGDALYWLTEGEPEDWTTVVWNPRDSSGSDALDAVAFLFAYFEGRLDVPLFGPPPPEPGFDPHRDSSHVYVKLSAGELPYEQHRDWLLTYEDCYGHQIRVAFPPEDDDEARAVILRAAEVMGCQVLRAITIEGKPAWLG</sequence>
<evidence type="ECO:0008006" key="3">
    <source>
        <dbReference type="Google" id="ProtNLM"/>
    </source>
</evidence>
<keyword evidence="2" id="KW-1185">Reference proteome</keyword>
<comment type="caution">
    <text evidence="1">The sequence shown here is derived from an EMBL/GenBank/DDBJ whole genome shotgun (WGS) entry which is preliminary data.</text>
</comment>